<feature type="transmembrane region" description="Helical" evidence="7">
    <location>
        <begin position="158"/>
        <end position="182"/>
    </location>
</feature>
<feature type="transmembrane region" description="Helical" evidence="7">
    <location>
        <begin position="131"/>
        <end position="152"/>
    </location>
</feature>
<evidence type="ECO:0000256" key="2">
    <source>
        <dbReference type="ARBA" id="ARBA00008929"/>
    </source>
</evidence>
<feature type="transmembrane region" description="Helical" evidence="7">
    <location>
        <begin position="240"/>
        <end position="262"/>
    </location>
</feature>
<evidence type="ECO:0000313" key="8">
    <source>
        <dbReference type="EMBL" id="RTR40277.1"/>
    </source>
</evidence>
<keyword evidence="3" id="KW-1003">Cell membrane</keyword>
<dbReference type="PANTHER" id="PTHR34856:SF2">
    <property type="entry name" value="PROTEIN NRFD"/>
    <property type="match status" value="1"/>
</dbReference>
<feature type="transmembrane region" description="Helical" evidence="7">
    <location>
        <begin position="100"/>
        <end position="119"/>
    </location>
</feature>
<dbReference type="Gene3D" id="1.20.1630.10">
    <property type="entry name" value="Formate dehydrogenase/DMSO reductase domain"/>
    <property type="match status" value="1"/>
</dbReference>
<feature type="transmembrane region" description="Helical" evidence="7">
    <location>
        <begin position="274"/>
        <end position="295"/>
    </location>
</feature>
<evidence type="ECO:0000256" key="7">
    <source>
        <dbReference type="SAM" id="Phobius"/>
    </source>
</evidence>
<dbReference type="OrthoDB" id="6256258at2"/>
<keyword evidence="4 7" id="KW-0812">Transmembrane</keyword>
<dbReference type="PANTHER" id="PTHR34856">
    <property type="entry name" value="PROTEIN NRFD"/>
    <property type="match status" value="1"/>
</dbReference>
<feature type="transmembrane region" description="Helical" evidence="7">
    <location>
        <begin position="44"/>
        <end position="65"/>
    </location>
</feature>
<gene>
    <name evidence="8" type="ORF">EKG38_06060</name>
</gene>
<feature type="transmembrane region" description="Helical" evidence="7">
    <location>
        <begin position="6"/>
        <end position="32"/>
    </location>
</feature>
<dbReference type="InterPro" id="IPR005614">
    <property type="entry name" value="NrfD-like"/>
</dbReference>
<dbReference type="AlphaFoldDB" id="A0A3S0L3F5"/>
<reference evidence="8 9" key="1">
    <citation type="submission" date="2018-12" db="EMBL/GenBank/DDBJ databases">
        <authorList>
            <person name="Yu L."/>
        </authorList>
    </citation>
    <scope>NUCLEOTIDE SEQUENCE [LARGE SCALE GENOMIC DNA]</scope>
    <source>
        <strain evidence="8 9">HAW-EB2</strain>
    </source>
</reference>
<evidence type="ECO:0000256" key="5">
    <source>
        <dbReference type="ARBA" id="ARBA00022989"/>
    </source>
</evidence>
<keyword evidence="6 7" id="KW-0472">Membrane</keyword>
<comment type="subcellular location">
    <subcellularLocation>
        <location evidence="1">Cell membrane</location>
        <topology evidence="1">Multi-pass membrane protein</topology>
    </subcellularLocation>
</comment>
<accession>A0A3S0L3F5</accession>
<organism evidence="8 9">
    <name type="scientific">Shewanella canadensis</name>
    <dbReference type="NCBI Taxonomy" id="271096"/>
    <lineage>
        <taxon>Bacteria</taxon>
        <taxon>Pseudomonadati</taxon>
        <taxon>Pseudomonadota</taxon>
        <taxon>Gammaproteobacteria</taxon>
        <taxon>Alteromonadales</taxon>
        <taxon>Shewanellaceae</taxon>
        <taxon>Shewanella</taxon>
    </lineage>
</organism>
<protein>
    <submittedName>
        <fullName evidence="8">Polysulfide reductase</fullName>
    </submittedName>
</protein>
<dbReference type="InterPro" id="IPR052049">
    <property type="entry name" value="Electron_transfer_protein"/>
</dbReference>
<evidence type="ECO:0000256" key="4">
    <source>
        <dbReference type="ARBA" id="ARBA00022692"/>
    </source>
</evidence>
<proteinExistence type="inferred from homology"/>
<evidence type="ECO:0000256" key="6">
    <source>
        <dbReference type="ARBA" id="ARBA00023136"/>
    </source>
</evidence>
<name>A0A3S0L3F5_9GAMM</name>
<evidence type="ECO:0000313" key="9">
    <source>
        <dbReference type="Proteomes" id="UP000267448"/>
    </source>
</evidence>
<dbReference type="RefSeq" id="WP_126519344.1">
    <property type="nucleotide sequence ID" value="NZ_RXNU01000002.1"/>
</dbReference>
<dbReference type="GO" id="GO:0005886">
    <property type="term" value="C:plasma membrane"/>
    <property type="evidence" value="ECO:0007669"/>
    <property type="project" value="UniProtKB-SubCell"/>
</dbReference>
<sequence>MNEVHWGLLVAAYLFLAGAGAGALFISGSLVLSNKIEDKHHLDTAKISAILGTLLLIIGTGMIVFDLTSFQYGIAHGDMSKFFRFYRLFMTFEPSSMMSIGTWLLTLAIIFALLFCFSFRGKANQPGYSRSFAMINVILAICVASYTALLIGDISHNLVWSNSILVVIFLLSALSCGAAVVLMVKTRLKITDTNHSFAKSDSALLALELLTVCVFAYSIRNISIFNGVDNLLSISSDAGAIWWIGAVLIGLIMPLLLNVTSIIGKTIASHSKEYLLAVLILIGAFCLRYSVLLAGQYY</sequence>
<comment type="caution">
    <text evidence="8">The sequence shown here is derived from an EMBL/GenBank/DDBJ whole genome shotgun (WGS) entry which is preliminary data.</text>
</comment>
<evidence type="ECO:0000256" key="1">
    <source>
        <dbReference type="ARBA" id="ARBA00004651"/>
    </source>
</evidence>
<dbReference type="Proteomes" id="UP000267448">
    <property type="component" value="Unassembled WGS sequence"/>
</dbReference>
<keyword evidence="5 7" id="KW-1133">Transmembrane helix</keyword>
<dbReference type="EMBL" id="RXNU01000002">
    <property type="protein sequence ID" value="RTR40277.1"/>
    <property type="molecule type" value="Genomic_DNA"/>
</dbReference>
<feature type="transmembrane region" description="Helical" evidence="7">
    <location>
        <begin position="203"/>
        <end position="220"/>
    </location>
</feature>
<dbReference type="Pfam" id="PF03916">
    <property type="entry name" value="NrfD"/>
    <property type="match status" value="1"/>
</dbReference>
<keyword evidence="9" id="KW-1185">Reference proteome</keyword>
<evidence type="ECO:0000256" key="3">
    <source>
        <dbReference type="ARBA" id="ARBA00022475"/>
    </source>
</evidence>
<comment type="similarity">
    <text evidence="2">Belongs to the NrfD family.</text>
</comment>